<gene>
    <name evidence="3" type="ORF">OKA104_LOCUS24125</name>
    <name evidence="2" type="ORF">VCS650_LOCUS27112</name>
</gene>
<keyword evidence="1" id="KW-1133">Transmembrane helix</keyword>
<feature type="transmembrane region" description="Helical" evidence="1">
    <location>
        <begin position="65"/>
        <end position="90"/>
    </location>
</feature>
<dbReference type="Proteomes" id="UP000663881">
    <property type="component" value="Unassembled WGS sequence"/>
</dbReference>
<evidence type="ECO:0000313" key="3">
    <source>
        <dbReference type="EMBL" id="CAF3899851.1"/>
    </source>
</evidence>
<dbReference type="OrthoDB" id="102442at2759"/>
<evidence type="ECO:0000313" key="2">
    <source>
        <dbReference type="EMBL" id="CAF1228426.1"/>
    </source>
</evidence>
<dbReference type="EMBL" id="CAJNON010000376">
    <property type="protein sequence ID" value="CAF1228426.1"/>
    <property type="molecule type" value="Genomic_DNA"/>
</dbReference>
<protein>
    <submittedName>
        <fullName evidence="2">Uncharacterized protein</fullName>
    </submittedName>
</protein>
<dbReference type="Proteomes" id="UP000663891">
    <property type="component" value="Unassembled WGS sequence"/>
</dbReference>
<organism evidence="2 4">
    <name type="scientific">Adineta steineri</name>
    <dbReference type="NCBI Taxonomy" id="433720"/>
    <lineage>
        <taxon>Eukaryota</taxon>
        <taxon>Metazoa</taxon>
        <taxon>Spiralia</taxon>
        <taxon>Gnathifera</taxon>
        <taxon>Rotifera</taxon>
        <taxon>Eurotatoria</taxon>
        <taxon>Bdelloidea</taxon>
        <taxon>Adinetida</taxon>
        <taxon>Adinetidae</taxon>
        <taxon>Adineta</taxon>
    </lineage>
</organism>
<evidence type="ECO:0000313" key="4">
    <source>
        <dbReference type="Proteomes" id="UP000663891"/>
    </source>
</evidence>
<proteinExistence type="predicted"/>
<name>A0A814YEA9_9BILA</name>
<keyword evidence="1" id="KW-0812">Transmembrane</keyword>
<reference evidence="2" key="1">
    <citation type="submission" date="2021-02" db="EMBL/GenBank/DDBJ databases">
        <authorList>
            <person name="Nowell W R."/>
        </authorList>
    </citation>
    <scope>NUCLEOTIDE SEQUENCE</scope>
</reference>
<dbReference type="EMBL" id="CAJOAY010001899">
    <property type="protein sequence ID" value="CAF3899851.1"/>
    <property type="molecule type" value="Genomic_DNA"/>
</dbReference>
<sequence>MCDLSVKLRQFYRYLPKKIQDKLDDIGIILKRQFHRFSSIIILILDKIGISPRQYIDLNGVFCRLFPLCLVIIISSSIILILPLFCYLYWLKSAHSIDKFVKSFNPTTGKAYKAEHIKASLWPTFIDHYVLENNISRRFELSTYGRVLPVEEQQQQNLSLTPLSYQNDQIPSPISFDSVDLELDSVILINEKYSGSEQSFQKWIIRRQVDQQPEIV</sequence>
<keyword evidence="1" id="KW-0472">Membrane</keyword>
<evidence type="ECO:0000256" key="1">
    <source>
        <dbReference type="SAM" id="Phobius"/>
    </source>
</evidence>
<comment type="caution">
    <text evidence="2">The sequence shown here is derived from an EMBL/GenBank/DDBJ whole genome shotgun (WGS) entry which is preliminary data.</text>
</comment>
<dbReference type="AlphaFoldDB" id="A0A814YEA9"/>
<accession>A0A814YEA9</accession>